<evidence type="ECO:0000256" key="1">
    <source>
        <dbReference type="ARBA" id="ARBA00004123"/>
    </source>
</evidence>
<dbReference type="GO" id="GO:0045944">
    <property type="term" value="P:positive regulation of transcription by RNA polymerase II"/>
    <property type="evidence" value="ECO:0007669"/>
    <property type="project" value="TreeGrafter"/>
</dbReference>
<proteinExistence type="predicted"/>
<dbReference type="EMBL" id="NPIC01000001">
    <property type="protein sequence ID" value="RDL40562.1"/>
    <property type="molecule type" value="Genomic_DNA"/>
</dbReference>
<sequence>MAPGMGIKAPVPRTRTGCLTCRKRKVKCDEGKPNCGRCQRLQRECTWSEELQVVPQRRQDRGSATGARIITTASKVPALHLSRPSGQNFVVEFPGIERATIPYLHHFVTFCSRFIAYPNDSEMNPFQEELVPLAVSSPALLNSMAALAAAHLSRSNKQHDVPAAKYYSRALRELNDTLSDPHLARSDSALAACLILCVYEICHSKNSLWLEHLQGARDLILYRGGPKSSNCLTRLFSLLDISGSLCSGAGPLLQGNYWIESGLESTSPEPSKALTWPYYDDNNVMVQHFHELMIYMAKLSHLSAQSISDFGRSHPEVIAEKAAEVKRELQIWWGQCPPDLRDQQTGWRRIPRERKLTVAETLEAECFSSTRACMYGCIIYLYHILDPLGRHPQNPEVTSAVFEILQIARETPEGYGLEMVLYWGIFMAGVAVFNDFVAEDLIRRKLKSDTNVSIYHADRALELLEVLWKRQHQYGTKYDWREVQIQMEIQM</sequence>
<gene>
    <name evidence="4" type="ORF">BP5553_00541</name>
</gene>
<dbReference type="PROSITE" id="PS00463">
    <property type="entry name" value="ZN2_CY6_FUNGAL_1"/>
    <property type="match status" value="1"/>
</dbReference>
<dbReference type="CDD" id="cd12148">
    <property type="entry name" value="fungal_TF_MHR"/>
    <property type="match status" value="1"/>
</dbReference>
<dbReference type="SUPFAM" id="SSF57701">
    <property type="entry name" value="Zn2/Cys6 DNA-binding domain"/>
    <property type="match status" value="1"/>
</dbReference>
<feature type="domain" description="Zn(2)-C6 fungal-type" evidence="3">
    <location>
        <begin position="17"/>
        <end position="47"/>
    </location>
</feature>
<evidence type="ECO:0000259" key="3">
    <source>
        <dbReference type="PROSITE" id="PS50048"/>
    </source>
</evidence>
<dbReference type="Proteomes" id="UP000254866">
    <property type="component" value="Unassembled WGS sequence"/>
</dbReference>
<comment type="caution">
    <text evidence="4">The sequence shown here is derived from an EMBL/GenBank/DDBJ whole genome shotgun (WGS) entry which is preliminary data.</text>
</comment>
<dbReference type="Pfam" id="PF00172">
    <property type="entry name" value="Zn_clus"/>
    <property type="match status" value="1"/>
</dbReference>
<dbReference type="InterPro" id="IPR001138">
    <property type="entry name" value="Zn2Cys6_DnaBD"/>
</dbReference>
<reference evidence="4 5" key="1">
    <citation type="journal article" date="2018" name="IMA Fungus">
        <title>IMA Genome-F 9: Draft genome sequence of Annulohypoxylon stygium, Aspergillus mulundensis, Berkeleyomyces basicola (syn. Thielaviopsis basicola), Ceratocystis smalleyi, two Cercospora beticola strains, Coleophoma cylindrospora, Fusarium fracticaudum, Phialophora cf. hyalina, and Morchella septimelata.</title>
        <authorList>
            <person name="Wingfield B.D."/>
            <person name="Bills G.F."/>
            <person name="Dong Y."/>
            <person name="Huang W."/>
            <person name="Nel W.J."/>
            <person name="Swalarsk-Parry B.S."/>
            <person name="Vaghefi N."/>
            <person name="Wilken P.M."/>
            <person name="An Z."/>
            <person name="de Beer Z.W."/>
            <person name="De Vos L."/>
            <person name="Chen L."/>
            <person name="Duong T.A."/>
            <person name="Gao Y."/>
            <person name="Hammerbacher A."/>
            <person name="Kikkert J.R."/>
            <person name="Li Y."/>
            <person name="Li H."/>
            <person name="Li K."/>
            <person name="Li Q."/>
            <person name="Liu X."/>
            <person name="Ma X."/>
            <person name="Naidoo K."/>
            <person name="Pethybridge S.J."/>
            <person name="Sun J."/>
            <person name="Steenkamp E.T."/>
            <person name="van der Nest M.A."/>
            <person name="van Wyk S."/>
            <person name="Wingfield M.J."/>
            <person name="Xiong C."/>
            <person name="Yue Q."/>
            <person name="Zhang X."/>
        </authorList>
    </citation>
    <scope>NUCLEOTIDE SEQUENCE [LARGE SCALE GENOMIC DNA]</scope>
    <source>
        <strain evidence="4 5">BP 5553</strain>
    </source>
</reference>
<keyword evidence="5" id="KW-1185">Reference proteome</keyword>
<dbReference type="RefSeq" id="XP_031873218.1">
    <property type="nucleotide sequence ID" value="XM_032009164.1"/>
</dbReference>
<evidence type="ECO:0000313" key="4">
    <source>
        <dbReference type="EMBL" id="RDL40562.1"/>
    </source>
</evidence>
<name>A0A370TYH0_9HELO</name>
<organism evidence="4 5">
    <name type="scientific">Venustampulla echinocandica</name>
    <dbReference type="NCBI Taxonomy" id="2656787"/>
    <lineage>
        <taxon>Eukaryota</taxon>
        <taxon>Fungi</taxon>
        <taxon>Dikarya</taxon>
        <taxon>Ascomycota</taxon>
        <taxon>Pezizomycotina</taxon>
        <taxon>Leotiomycetes</taxon>
        <taxon>Helotiales</taxon>
        <taxon>Pleuroascaceae</taxon>
        <taxon>Venustampulla</taxon>
    </lineage>
</organism>
<accession>A0A370TYH0</accession>
<dbReference type="PANTHER" id="PTHR37534">
    <property type="entry name" value="TRANSCRIPTIONAL ACTIVATOR PROTEIN UGA3"/>
    <property type="match status" value="1"/>
</dbReference>
<dbReference type="SMART" id="SM00066">
    <property type="entry name" value="GAL4"/>
    <property type="match status" value="1"/>
</dbReference>
<dbReference type="Pfam" id="PF11951">
    <property type="entry name" value="Fungal_trans_2"/>
    <property type="match status" value="1"/>
</dbReference>
<dbReference type="CDD" id="cd00067">
    <property type="entry name" value="GAL4"/>
    <property type="match status" value="1"/>
</dbReference>
<comment type="subcellular location">
    <subcellularLocation>
        <location evidence="1">Nucleus</location>
    </subcellularLocation>
</comment>
<protein>
    <submittedName>
        <fullName evidence="4">Zn2 DNA-binding protein</fullName>
    </submittedName>
</protein>
<keyword evidence="2" id="KW-0539">Nucleus</keyword>
<dbReference type="AlphaFoldDB" id="A0A370TYH0"/>
<evidence type="ECO:0000256" key="2">
    <source>
        <dbReference type="ARBA" id="ARBA00023242"/>
    </source>
</evidence>
<dbReference type="PROSITE" id="PS50048">
    <property type="entry name" value="ZN2_CY6_FUNGAL_2"/>
    <property type="match status" value="1"/>
</dbReference>
<dbReference type="GeneID" id="43593390"/>
<dbReference type="GO" id="GO:0000981">
    <property type="term" value="F:DNA-binding transcription factor activity, RNA polymerase II-specific"/>
    <property type="evidence" value="ECO:0007669"/>
    <property type="project" value="InterPro"/>
</dbReference>
<evidence type="ECO:0000313" key="5">
    <source>
        <dbReference type="Proteomes" id="UP000254866"/>
    </source>
</evidence>
<dbReference type="Gene3D" id="4.10.240.10">
    <property type="entry name" value="Zn(2)-C6 fungal-type DNA-binding domain"/>
    <property type="match status" value="1"/>
</dbReference>
<dbReference type="OrthoDB" id="3509362at2759"/>
<dbReference type="InterPro" id="IPR021858">
    <property type="entry name" value="Fun_TF"/>
</dbReference>
<dbReference type="PANTHER" id="PTHR37534:SF49">
    <property type="entry name" value="LYSINE BIOSYNTHESIS REGULATORY PROTEIN LYS14"/>
    <property type="match status" value="1"/>
</dbReference>
<keyword evidence="4" id="KW-0238">DNA-binding</keyword>
<dbReference type="GO" id="GO:0000976">
    <property type="term" value="F:transcription cis-regulatory region binding"/>
    <property type="evidence" value="ECO:0007669"/>
    <property type="project" value="TreeGrafter"/>
</dbReference>
<dbReference type="GO" id="GO:0008270">
    <property type="term" value="F:zinc ion binding"/>
    <property type="evidence" value="ECO:0007669"/>
    <property type="project" value="InterPro"/>
</dbReference>
<dbReference type="GO" id="GO:0005634">
    <property type="term" value="C:nucleus"/>
    <property type="evidence" value="ECO:0007669"/>
    <property type="project" value="UniProtKB-SubCell"/>
</dbReference>
<dbReference type="InterPro" id="IPR036864">
    <property type="entry name" value="Zn2-C6_fun-type_DNA-bd_sf"/>
</dbReference>